<evidence type="ECO:0000313" key="4">
    <source>
        <dbReference type="Proteomes" id="UP000030905"/>
    </source>
</evidence>
<dbReference type="KEGG" id="cpae:CPAST_c40220"/>
<sequence>MMINETVNLSANITVKDANNNDTVVANLSVNSLDSSNMNLSINVNTYNKALLTAEGAVNAAGETVAEQYTQFETAVKAKAKALGYVIFG</sequence>
<dbReference type="EMBL" id="CP009268">
    <property type="protein sequence ID" value="AJA54039.1"/>
    <property type="molecule type" value="Genomic_DNA"/>
</dbReference>
<name>A0A0H3J821_CLOPA</name>
<dbReference type="KEGG" id="cpat:CLPA_c40220"/>
<proteinExistence type="predicted"/>
<keyword evidence="4" id="KW-1185">Reference proteome</keyword>
<dbReference type="Proteomes" id="UP000028042">
    <property type="component" value="Unassembled WGS sequence"/>
</dbReference>
<dbReference type="RefSeq" id="WP_034830556.1">
    <property type="nucleotide sequence ID" value="NZ_ANZB01000006.1"/>
</dbReference>
<organism evidence="1 4">
    <name type="scientific">Clostridium pasteurianum DSM 525 = ATCC 6013</name>
    <dbReference type="NCBI Taxonomy" id="1262449"/>
    <lineage>
        <taxon>Bacteria</taxon>
        <taxon>Bacillati</taxon>
        <taxon>Bacillota</taxon>
        <taxon>Clostridia</taxon>
        <taxon>Eubacteriales</taxon>
        <taxon>Clostridiaceae</taxon>
        <taxon>Clostridium</taxon>
    </lineage>
</organism>
<protein>
    <submittedName>
        <fullName evidence="1">Uncharacterized protein</fullName>
    </submittedName>
</protein>
<evidence type="ECO:0000313" key="2">
    <source>
        <dbReference type="EMBL" id="KRU13936.1"/>
    </source>
</evidence>
<dbReference type="GeneID" id="93076097"/>
<gene>
    <name evidence="1" type="ORF">CLPA_c40220</name>
    <name evidence="2" type="ORF">CP6013_03192</name>
</gene>
<accession>A0A0H3J821</accession>
<reference evidence="2" key="2">
    <citation type="submission" date="2015-10" db="EMBL/GenBank/DDBJ databases">
        <title>Improved Draft Genome Sequence of Clostridium pasteurianum Strain ATCC 6013 (DSM 525) Using a Hybrid Next-Generation Sequencing Approach.</title>
        <authorList>
            <person name="Pyne M.E."/>
            <person name="Utturkar S.M."/>
            <person name="Brown S.D."/>
            <person name="Moo-Young M."/>
            <person name="Chung D.A."/>
            <person name="Chou P.C."/>
        </authorList>
    </citation>
    <scope>NUCLEOTIDE SEQUENCE</scope>
    <source>
        <strain evidence="2">ATCC 6013</strain>
    </source>
</reference>
<reference evidence="2 3" key="3">
    <citation type="journal article" name="Genome Announc.">
        <title>Improved Draft Genome Sequence of Clostridium pasteurianum Strain ATCC 6013 (DSM 525) Using a Hybrid Next-Generation Sequencing Approach.</title>
        <authorList>
            <person name="Pyne M.E."/>
            <person name="Utturkar S."/>
            <person name="Brown S.D."/>
            <person name="Moo-Young M."/>
            <person name="Chung D.A."/>
            <person name="Chou C.P."/>
        </authorList>
    </citation>
    <scope>NUCLEOTIDE SEQUENCE [LARGE SCALE GENOMIC DNA]</scope>
    <source>
        <strain evidence="2 3">ATCC 6013</strain>
    </source>
</reference>
<reference evidence="1 4" key="1">
    <citation type="journal article" date="2015" name="Genome Announc.">
        <title>Complete Genome Sequence of the Nitrogen-Fixing and Solvent-Producing Clostridium pasteurianum DSM 525.</title>
        <authorList>
            <person name="Poehlein A."/>
            <person name="Grosse-Honebrink A."/>
            <person name="Zhang Y."/>
            <person name="Minton N.P."/>
            <person name="Daniel R."/>
        </authorList>
    </citation>
    <scope>NUCLEOTIDE SEQUENCE [LARGE SCALE GENOMIC DNA]</scope>
    <source>
        <strain evidence="1">DSM 525</strain>
        <strain evidence="4">DSM 525 / ATCC 6013</strain>
    </source>
</reference>
<dbReference type="Proteomes" id="UP000030905">
    <property type="component" value="Chromosome"/>
</dbReference>
<dbReference type="eggNOG" id="ENOG5031UQ8">
    <property type="taxonomic scope" value="Bacteria"/>
</dbReference>
<dbReference type="PATRIC" id="fig|1262449.7.peg.4052"/>
<dbReference type="EMBL" id="JPGY02000001">
    <property type="protein sequence ID" value="KRU13936.1"/>
    <property type="molecule type" value="Genomic_DNA"/>
</dbReference>
<evidence type="ECO:0000313" key="1">
    <source>
        <dbReference type="EMBL" id="AJA54039.1"/>
    </source>
</evidence>
<evidence type="ECO:0000313" key="3">
    <source>
        <dbReference type="Proteomes" id="UP000028042"/>
    </source>
</evidence>
<dbReference type="AlphaFoldDB" id="A0A0H3J821"/>